<name>A0A6L5EFB2_9ENTR</name>
<dbReference type="EMBL" id="WHIY01000025">
    <property type="protein sequence ID" value="MPQ54169.1"/>
    <property type="molecule type" value="Genomic_DNA"/>
</dbReference>
<keyword evidence="3" id="KW-1185">Reference proteome</keyword>
<gene>
    <name evidence="2" type="ORF">GBB84_25100</name>
</gene>
<proteinExistence type="predicted"/>
<evidence type="ECO:0000256" key="1">
    <source>
        <dbReference type="SAM" id="SignalP"/>
    </source>
</evidence>
<comment type="caution">
    <text evidence="2">The sequence shown here is derived from an EMBL/GenBank/DDBJ whole genome shotgun (WGS) entry which is preliminary data.</text>
</comment>
<keyword evidence="1" id="KW-0732">Signal</keyword>
<organism evidence="2 3">
    <name type="scientific">Citrobacter telavivensis</name>
    <dbReference type="NCBI Taxonomy" id="2653932"/>
    <lineage>
        <taxon>Bacteria</taxon>
        <taxon>Pseudomonadati</taxon>
        <taxon>Pseudomonadota</taxon>
        <taxon>Gammaproteobacteria</taxon>
        <taxon>Enterobacterales</taxon>
        <taxon>Enterobacteriaceae</taxon>
        <taxon>Citrobacter</taxon>
    </lineage>
</organism>
<dbReference type="Proteomes" id="UP000475079">
    <property type="component" value="Unassembled WGS sequence"/>
</dbReference>
<sequence>MKQGPAALLLPLLLLLSGCTGSNRPDATRHITQLEITVWPLKTQRDGTTAPDFSVPETWKLGLPDDRRAYLTLSSLDDDVKPSAGSSRASAVNLVIESRDRSPKGHTLDVTLSEFCLKFTDFSVADSGTVRMPSPVIPKTKKTLVTGVHPASPLRIQASNNDCPSTLLVQVTSLD</sequence>
<evidence type="ECO:0000313" key="3">
    <source>
        <dbReference type="Proteomes" id="UP000475079"/>
    </source>
</evidence>
<feature type="chain" id="PRO_5027066612" description="Lipoprotein" evidence="1">
    <location>
        <begin position="23"/>
        <end position="175"/>
    </location>
</feature>
<reference evidence="2 3" key="1">
    <citation type="submission" date="2019-10" db="EMBL/GenBank/DDBJ databases">
        <title>Characterization of a new Citrobacter species.</title>
        <authorList>
            <person name="Goncalves Ribeiro T."/>
            <person name="Izdebski R."/>
            <person name="Urbanowicz P."/>
            <person name="Carmeli Y."/>
            <person name="Gniadkowski M."/>
            <person name="Peixe L."/>
        </authorList>
    </citation>
    <scope>NUCLEOTIDE SEQUENCE [LARGE SCALE GENOMIC DNA]</scope>
    <source>
        <strain evidence="2 3">NMI7905_11</strain>
    </source>
</reference>
<accession>A0A6L5EFB2</accession>
<evidence type="ECO:0008006" key="4">
    <source>
        <dbReference type="Google" id="ProtNLM"/>
    </source>
</evidence>
<dbReference type="PROSITE" id="PS51257">
    <property type="entry name" value="PROKAR_LIPOPROTEIN"/>
    <property type="match status" value="1"/>
</dbReference>
<dbReference type="RefSeq" id="WP_152400152.1">
    <property type="nucleotide sequence ID" value="NZ_WHIY01000025.1"/>
</dbReference>
<dbReference type="AlphaFoldDB" id="A0A6L5EFB2"/>
<protein>
    <recommendedName>
        <fullName evidence="4">Lipoprotein</fullName>
    </recommendedName>
</protein>
<feature type="signal peptide" evidence="1">
    <location>
        <begin position="1"/>
        <end position="22"/>
    </location>
</feature>
<evidence type="ECO:0000313" key="2">
    <source>
        <dbReference type="EMBL" id="MPQ54169.1"/>
    </source>
</evidence>